<feature type="compositionally biased region" description="Polar residues" evidence="6">
    <location>
        <begin position="37"/>
        <end position="50"/>
    </location>
</feature>
<dbReference type="OrthoDB" id="28335at2759"/>
<name>A0A9P4J5R3_9PEZI</name>
<dbReference type="Pfam" id="PF04719">
    <property type="entry name" value="TAFII28"/>
    <property type="match status" value="1"/>
</dbReference>
<evidence type="ECO:0000256" key="3">
    <source>
        <dbReference type="ARBA" id="ARBA00023015"/>
    </source>
</evidence>
<evidence type="ECO:0000256" key="5">
    <source>
        <dbReference type="ARBA" id="ARBA00023242"/>
    </source>
</evidence>
<dbReference type="InterPro" id="IPR045127">
    <property type="entry name" value="TAF11-like"/>
</dbReference>
<evidence type="ECO:0000256" key="6">
    <source>
        <dbReference type="SAM" id="MobiDB-lite"/>
    </source>
</evidence>
<sequence length="364" mass="38820">MADATSPPLTSLSLPTKKRPPLSLPTSQPKRRKPSIASASSHPLRQTSFPPSDPPDGDAFSPGSLIDDDSDADLASAVTSTANGPTGSIADGPSSRGGRGRGRGRGRGSGRGRGRPRADTLSAVSGETGRRGGSSAPAAAAEDEGSGGEDEDEDVADLLDGGKIGRERLEEEKERRAMFLGALAGLSDDGSAALGTLLGEEEEERGRRKRVVEEMARVNAGRYELWNRIHLKKDVVRRLTNQTLSQSVPGTVVTAISAYTKVFAGEIVDRALRVQTEWTAARLEAERKEEVNGASEGEGQDIKVDAQHVRVDERDLGPLLPDHLREALRRYKADREGGVVGFTGMSLEGRENAAVRNGGRRLFR</sequence>
<feature type="compositionally biased region" description="Low complexity" evidence="6">
    <location>
        <begin position="73"/>
        <end position="82"/>
    </location>
</feature>
<evidence type="ECO:0000313" key="9">
    <source>
        <dbReference type="Proteomes" id="UP000799439"/>
    </source>
</evidence>
<feature type="compositionally biased region" description="Basic residues" evidence="6">
    <location>
        <begin position="98"/>
        <end position="115"/>
    </location>
</feature>
<protein>
    <recommendedName>
        <fullName evidence="7">TAFII28-like protein domain-containing protein</fullName>
    </recommendedName>
</protein>
<dbReference type="InterPro" id="IPR009072">
    <property type="entry name" value="Histone-fold"/>
</dbReference>
<keyword evidence="5" id="KW-0539">Nucleus</keyword>
<gene>
    <name evidence="8" type="ORF">K461DRAFT_119440</name>
</gene>
<proteinExistence type="inferred from homology"/>
<dbReference type="InterPro" id="IPR006809">
    <property type="entry name" value="TAFII28_dom"/>
</dbReference>
<feature type="compositionally biased region" description="Acidic residues" evidence="6">
    <location>
        <begin position="141"/>
        <end position="157"/>
    </location>
</feature>
<dbReference type="GO" id="GO:0005669">
    <property type="term" value="C:transcription factor TFIID complex"/>
    <property type="evidence" value="ECO:0007669"/>
    <property type="project" value="InterPro"/>
</dbReference>
<organism evidence="8 9">
    <name type="scientific">Myriangium duriaei CBS 260.36</name>
    <dbReference type="NCBI Taxonomy" id="1168546"/>
    <lineage>
        <taxon>Eukaryota</taxon>
        <taxon>Fungi</taxon>
        <taxon>Dikarya</taxon>
        <taxon>Ascomycota</taxon>
        <taxon>Pezizomycotina</taxon>
        <taxon>Dothideomycetes</taxon>
        <taxon>Dothideomycetidae</taxon>
        <taxon>Myriangiales</taxon>
        <taxon>Myriangiaceae</taxon>
        <taxon>Myriangium</taxon>
    </lineage>
</organism>
<dbReference type="Gene3D" id="1.10.20.10">
    <property type="entry name" value="Histone, subunit A"/>
    <property type="match status" value="1"/>
</dbReference>
<dbReference type="PANTHER" id="PTHR13218:SF8">
    <property type="entry name" value="TRANSCRIPTION INITIATION FACTOR TFIID SUBUNIT 11"/>
    <property type="match status" value="1"/>
</dbReference>
<evidence type="ECO:0000313" key="8">
    <source>
        <dbReference type="EMBL" id="KAF2153962.1"/>
    </source>
</evidence>
<dbReference type="AlphaFoldDB" id="A0A9P4J5R3"/>
<comment type="caution">
    <text evidence="8">The sequence shown here is derived from an EMBL/GenBank/DDBJ whole genome shotgun (WGS) entry which is preliminary data.</text>
</comment>
<dbReference type="SUPFAM" id="SSF47113">
    <property type="entry name" value="Histone-fold"/>
    <property type="match status" value="1"/>
</dbReference>
<accession>A0A9P4J5R3</accession>
<evidence type="ECO:0000259" key="7">
    <source>
        <dbReference type="Pfam" id="PF04719"/>
    </source>
</evidence>
<feature type="domain" description="TAFII28-like protein" evidence="7">
    <location>
        <begin position="211"/>
        <end position="330"/>
    </location>
</feature>
<keyword evidence="3" id="KW-0805">Transcription regulation</keyword>
<dbReference type="GO" id="GO:0016251">
    <property type="term" value="F:RNA polymerase II general transcription initiation factor activity"/>
    <property type="evidence" value="ECO:0007669"/>
    <property type="project" value="TreeGrafter"/>
</dbReference>
<dbReference type="Proteomes" id="UP000799439">
    <property type="component" value="Unassembled WGS sequence"/>
</dbReference>
<feature type="compositionally biased region" description="Low complexity" evidence="6">
    <location>
        <begin position="1"/>
        <end position="15"/>
    </location>
</feature>
<evidence type="ECO:0000256" key="2">
    <source>
        <dbReference type="ARBA" id="ARBA00009788"/>
    </source>
</evidence>
<dbReference type="PANTHER" id="PTHR13218">
    <property type="entry name" value="TRANSCRIPTION INITIATION FACTOR TFIID SUBUNIT 11-RELATED"/>
    <property type="match status" value="1"/>
</dbReference>
<dbReference type="GO" id="GO:0046982">
    <property type="term" value="F:protein heterodimerization activity"/>
    <property type="evidence" value="ECO:0007669"/>
    <property type="project" value="InterPro"/>
</dbReference>
<dbReference type="GO" id="GO:0051123">
    <property type="term" value="P:RNA polymerase II preinitiation complex assembly"/>
    <property type="evidence" value="ECO:0007669"/>
    <property type="project" value="InterPro"/>
</dbReference>
<dbReference type="EMBL" id="ML996084">
    <property type="protein sequence ID" value="KAF2153962.1"/>
    <property type="molecule type" value="Genomic_DNA"/>
</dbReference>
<evidence type="ECO:0000256" key="4">
    <source>
        <dbReference type="ARBA" id="ARBA00023163"/>
    </source>
</evidence>
<reference evidence="8" key="1">
    <citation type="journal article" date="2020" name="Stud. Mycol.">
        <title>101 Dothideomycetes genomes: a test case for predicting lifestyles and emergence of pathogens.</title>
        <authorList>
            <person name="Haridas S."/>
            <person name="Albert R."/>
            <person name="Binder M."/>
            <person name="Bloem J."/>
            <person name="Labutti K."/>
            <person name="Salamov A."/>
            <person name="Andreopoulos B."/>
            <person name="Baker S."/>
            <person name="Barry K."/>
            <person name="Bills G."/>
            <person name="Bluhm B."/>
            <person name="Cannon C."/>
            <person name="Castanera R."/>
            <person name="Culley D."/>
            <person name="Daum C."/>
            <person name="Ezra D."/>
            <person name="Gonzalez J."/>
            <person name="Henrissat B."/>
            <person name="Kuo A."/>
            <person name="Liang C."/>
            <person name="Lipzen A."/>
            <person name="Lutzoni F."/>
            <person name="Magnuson J."/>
            <person name="Mondo S."/>
            <person name="Nolan M."/>
            <person name="Ohm R."/>
            <person name="Pangilinan J."/>
            <person name="Park H.-J."/>
            <person name="Ramirez L."/>
            <person name="Alfaro M."/>
            <person name="Sun H."/>
            <person name="Tritt A."/>
            <person name="Yoshinaga Y."/>
            <person name="Zwiers L.-H."/>
            <person name="Turgeon B."/>
            <person name="Goodwin S."/>
            <person name="Spatafora J."/>
            <person name="Crous P."/>
            <person name="Grigoriev I."/>
        </authorList>
    </citation>
    <scope>NUCLEOTIDE SEQUENCE</scope>
    <source>
        <strain evidence="8">CBS 260.36</strain>
    </source>
</reference>
<keyword evidence="9" id="KW-1185">Reference proteome</keyword>
<comment type="similarity">
    <text evidence="2">Belongs to the TAF11 family.</text>
</comment>
<feature type="region of interest" description="Disordered" evidence="6">
    <location>
        <begin position="1"/>
        <end position="170"/>
    </location>
</feature>
<comment type="subcellular location">
    <subcellularLocation>
        <location evidence="1">Nucleus</location>
    </subcellularLocation>
</comment>
<dbReference type="CDD" id="cd08048">
    <property type="entry name" value="HFD_TAF11"/>
    <property type="match status" value="1"/>
</dbReference>
<evidence type="ECO:0000256" key="1">
    <source>
        <dbReference type="ARBA" id="ARBA00004123"/>
    </source>
</evidence>
<keyword evidence="4" id="KW-0804">Transcription</keyword>